<evidence type="ECO:0000256" key="1">
    <source>
        <dbReference type="ARBA" id="ARBA00022612"/>
    </source>
</evidence>
<dbReference type="Gene3D" id="3.30.420.240">
    <property type="match status" value="1"/>
</dbReference>
<protein>
    <submittedName>
        <fullName evidence="6">Terminase RNaseH-like domain containing protein</fullName>
    </submittedName>
</protein>
<evidence type="ECO:0000256" key="3">
    <source>
        <dbReference type="ARBA" id="ARBA00022840"/>
    </source>
</evidence>
<keyword evidence="2" id="KW-0547">Nucleotide-binding</keyword>
<evidence type="ECO:0000259" key="5">
    <source>
        <dbReference type="Pfam" id="PF17289"/>
    </source>
</evidence>
<feature type="domain" description="Terminase large subunit gp17-like C-terminal" evidence="5">
    <location>
        <begin position="329"/>
        <end position="472"/>
    </location>
</feature>
<proteinExistence type="predicted"/>
<dbReference type="InterPro" id="IPR035421">
    <property type="entry name" value="Terminase_6C"/>
</dbReference>
<keyword evidence="3" id="KW-0067">ATP-binding</keyword>
<dbReference type="Gene3D" id="3.40.50.300">
    <property type="entry name" value="P-loop containing nucleotide triphosphate hydrolases"/>
    <property type="match status" value="1"/>
</dbReference>
<dbReference type="GO" id="GO:0005524">
    <property type="term" value="F:ATP binding"/>
    <property type="evidence" value="ECO:0007669"/>
    <property type="project" value="UniProtKB-KW"/>
</dbReference>
<keyword evidence="1" id="KW-1188">Viral release from host cell</keyword>
<dbReference type="InterPro" id="IPR027417">
    <property type="entry name" value="P-loop_NTPase"/>
</dbReference>
<accession>A0A6J5M3K6</accession>
<name>A0A6J5M3K6_9CAUD</name>
<keyword evidence="4" id="KW-0231">Viral genome packaging</keyword>
<evidence type="ECO:0000256" key="2">
    <source>
        <dbReference type="ARBA" id="ARBA00022741"/>
    </source>
</evidence>
<gene>
    <name evidence="6" type="ORF">UFOVP337_66</name>
</gene>
<evidence type="ECO:0000313" key="6">
    <source>
        <dbReference type="EMBL" id="CAB4139630.1"/>
    </source>
</evidence>
<sequence length="507" mass="58884">MTEKELVKQAAEADLLTFIRLVAPHRVLGAVHEELCAWWQRQDAKDNQLVLLPRDHQKSAMIAYRVAHHITKHPEATVLYVSATANLAEKQLKAVKDILLSDIYRFYWPEMVNEMEGKRERWAVDEISVDHPKRKAEGVRDATIKAAGITANVTGLHCSVAVLDDVVVPDNAYTQIGRDQVRAFYSQLSSIESTGAKEWAVGTRYHPGDLYKDMMEMSESYYDEDKDEEVENEVYETFERVVETNGEFLWPKQRRTDGKTFGFDQKELARKKAKYLDITQFYAQYYNNPNAVETQLIDRSRFTYYERDKIENFSGAWYFGDKLLHVYAAMDFAYTVNNHSDYTVIAVVGVDEDNNYYILDIDRFKTNKISIMYDRAEAVFRKWRFKKMRCEIVAAQRLIVSQFRDYMRSQNIMFTIDEYNPPRTMNKAERIASILEPRYTNNQIWHYKGGNCQILEEELVMNNPEHDDVKDAVAACVEICKSPVSSRSWGKKSNIIAFNSKFGGVAY</sequence>
<evidence type="ECO:0000256" key="4">
    <source>
        <dbReference type="ARBA" id="ARBA00023219"/>
    </source>
</evidence>
<organism evidence="6">
    <name type="scientific">uncultured Caudovirales phage</name>
    <dbReference type="NCBI Taxonomy" id="2100421"/>
    <lineage>
        <taxon>Viruses</taxon>
        <taxon>Duplodnaviria</taxon>
        <taxon>Heunggongvirae</taxon>
        <taxon>Uroviricota</taxon>
        <taxon>Caudoviricetes</taxon>
        <taxon>Peduoviridae</taxon>
        <taxon>Maltschvirus</taxon>
        <taxon>Maltschvirus maltsch</taxon>
    </lineage>
</organism>
<reference evidence="6" key="1">
    <citation type="submission" date="2020-04" db="EMBL/GenBank/DDBJ databases">
        <authorList>
            <person name="Chiriac C."/>
            <person name="Salcher M."/>
            <person name="Ghai R."/>
            <person name="Kavagutti S V."/>
        </authorList>
    </citation>
    <scope>NUCLEOTIDE SEQUENCE</scope>
</reference>
<dbReference type="Pfam" id="PF17289">
    <property type="entry name" value="Terminase_6C"/>
    <property type="match status" value="1"/>
</dbReference>
<dbReference type="EMBL" id="LR796354">
    <property type="protein sequence ID" value="CAB4139630.1"/>
    <property type="molecule type" value="Genomic_DNA"/>
</dbReference>